<accession>A0A2S7TAZ2</accession>
<keyword evidence="4" id="KW-1185">Reference proteome</keyword>
<dbReference type="RefSeq" id="WP_105002355.1">
    <property type="nucleotide sequence ID" value="NZ_MQVX01000001.1"/>
</dbReference>
<dbReference type="EMBL" id="MQVX01000001">
    <property type="protein sequence ID" value="PQJ16688.1"/>
    <property type="molecule type" value="Genomic_DNA"/>
</dbReference>
<feature type="region of interest" description="Disordered" evidence="1">
    <location>
        <begin position="76"/>
        <end position="101"/>
    </location>
</feature>
<name>A0A2S7TAZ2_9FLAO</name>
<sequence length="150" mass="17650">MRKVIIALVLLGSFSAVQAQGHQAMKKMKAQRQMLSELAPEERATLKTKKMSLALDLTAKQQRGVQALNEEEARWKQEMMETRKEARESSETRSSAEERYKRQNQVLDQQIAYQQQLRELLDEDQYLRWKKIRARSVEGKRSMLRKGRSR</sequence>
<keyword evidence="2" id="KW-0732">Signal</keyword>
<dbReference type="Proteomes" id="UP000239366">
    <property type="component" value="Unassembled WGS sequence"/>
</dbReference>
<evidence type="ECO:0000256" key="1">
    <source>
        <dbReference type="SAM" id="MobiDB-lite"/>
    </source>
</evidence>
<evidence type="ECO:0000256" key="2">
    <source>
        <dbReference type="SAM" id="SignalP"/>
    </source>
</evidence>
<evidence type="ECO:0000313" key="3">
    <source>
        <dbReference type="EMBL" id="PQJ16688.1"/>
    </source>
</evidence>
<feature type="chain" id="PRO_5015708960" description="DUF4890 domain-containing protein" evidence="2">
    <location>
        <begin position="20"/>
        <end position="150"/>
    </location>
</feature>
<gene>
    <name evidence="3" type="ORF">BST99_14030</name>
</gene>
<reference evidence="4" key="1">
    <citation type="submission" date="2016-11" db="EMBL/GenBank/DDBJ databases">
        <title>Trade-off between light-utilization and light-protection in marine flavobacteria.</title>
        <authorList>
            <person name="Kumagai Y."/>
            <person name="Yoshizawa S."/>
            <person name="Kogure K."/>
        </authorList>
    </citation>
    <scope>NUCLEOTIDE SEQUENCE [LARGE SCALE GENOMIC DNA]</scope>
    <source>
        <strain evidence="4">SG-18</strain>
    </source>
</reference>
<proteinExistence type="predicted"/>
<protein>
    <recommendedName>
        <fullName evidence="5">DUF4890 domain-containing protein</fullName>
    </recommendedName>
</protein>
<comment type="caution">
    <text evidence="3">The sequence shown here is derived from an EMBL/GenBank/DDBJ whole genome shotgun (WGS) entry which is preliminary data.</text>
</comment>
<evidence type="ECO:0008006" key="5">
    <source>
        <dbReference type="Google" id="ProtNLM"/>
    </source>
</evidence>
<dbReference type="AlphaFoldDB" id="A0A2S7TAZ2"/>
<evidence type="ECO:0000313" key="4">
    <source>
        <dbReference type="Proteomes" id="UP000239366"/>
    </source>
</evidence>
<feature type="signal peptide" evidence="2">
    <location>
        <begin position="1"/>
        <end position="19"/>
    </location>
</feature>
<organism evidence="3 4">
    <name type="scientific">Aureicoccus marinus</name>
    <dbReference type="NCBI Taxonomy" id="754435"/>
    <lineage>
        <taxon>Bacteria</taxon>
        <taxon>Pseudomonadati</taxon>
        <taxon>Bacteroidota</taxon>
        <taxon>Flavobacteriia</taxon>
        <taxon>Flavobacteriales</taxon>
        <taxon>Flavobacteriaceae</taxon>
        <taxon>Aureicoccus</taxon>
    </lineage>
</organism>
<dbReference type="OrthoDB" id="956918at2"/>